<dbReference type="RefSeq" id="WP_139665479.1">
    <property type="nucleotide sequence ID" value="NZ_VDLY02000001.1"/>
</dbReference>
<evidence type="ECO:0000313" key="2">
    <source>
        <dbReference type="EMBL" id="KAB8170791.1"/>
    </source>
</evidence>
<reference evidence="2" key="1">
    <citation type="submission" date="2019-10" db="EMBL/GenBank/DDBJ databases">
        <title>Nonomuraea sp. nov., isolated from Phyllanthus amarus.</title>
        <authorList>
            <person name="Klykleung N."/>
            <person name="Tanasupawat S."/>
        </authorList>
    </citation>
    <scope>NUCLEOTIDE SEQUENCE [LARGE SCALE GENOMIC DNA]</scope>
    <source>
        <strain evidence="2">3MP-10</strain>
    </source>
</reference>
<gene>
    <name evidence="2" type="ORF">FH607_000020</name>
</gene>
<organism evidence="2 3">
    <name type="scientific">Streptomyces mimosae</name>
    <dbReference type="NCBI Taxonomy" id="2586635"/>
    <lineage>
        <taxon>Bacteria</taxon>
        <taxon>Bacillati</taxon>
        <taxon>Actinomycetota</taxon>
        <taxon>Actinomycetes</taxon>
        <taxon>Kitasatosporales</taxon>
        <taxon>Streptomycetaceae</taxon>
        <taxon>Streptomyces</taxon>
    </lineage>
</organism>
<dbReference type="Proteomes" id="UP000314251">
    <property type="component" value="Unassembled WGS sequence"/>
</dbReference>
<proteinExistence type="predicted"/>
<name>A0A5N6AQ39_9ACTN</name>
<accession>A0A5N6AQ39</accession>
<protein>
    <submittedName>
        <fullName evidence="2">Uncharacterized protein</fullName>
    </submittedName>
</protein>
<comment type="caution">
    <text evidence="2">The sequence shown here is derived from an EMBL/GenBank/DDBJ whole genome shotgun (WGS) entry which is preliminary data.</text>
</comment>
<keyword evidence="3" id="KW-1185">Reference proteome</keyword>
<sequence length="80" mass="8699">MSPLPGRRQIRRGEVAARTGTGGFGGQKHLGRRVIAGSEGEFDVQRLGGVIVDHAAERGLVRRQWTYGDVVEPSGRCLTR</sequence>
<evidence type="ECO:0000256" key="1">
    <source>
        <dbReference type="SAM" id="MobiDB-lite"/>
    </source>
</evidence>
<dbReference type="AlphaFoldDB" id="A0A5N6AQ39"/>
<feature type="region of interest" description="Disordered" evidence="1">
    <location>
        <begin position="1"/>
        <end position="30"/>
    </location>
</feature>
<dbReference type="EMBL" id="VDLY02000001">
    <property type="protein sequence ID" value="KAB8170791.1"/>
    <property type="molecule type" value="Genomic_DNA"/>
</dbReference>
<evidence type="ECO:0000313" key="3">
    <source>
        <dbReference type="Proteomes" id="UP000314251"/>
    </source>
</evidence>